<protein>
    <submittedName>
        <fullName evidence="2">Uncharacterized protein</fullName>
    </submittedName>
</protein>
<dbReference type="AlphaFoldDB" id="A0A2I0KYL6"/>
<dbReference type="EMBL" id="PGOL01000276">
    <property type="protein sequence ID" value="PKI73420.1"/>
    <property type="molecule type" value="Genomic_DNA"/>
</dbReference>
<keyword evidence="3" id="KW-1185">Reference proteome</keyword>
<sequence>METGGGVEKTWSEGASVLSGPWAGEIQEVGSTVGPCPEGGVELEDARFGPLSRANSSTILVVILAASWLTVPSSAAMRAWSSEVDDVGETRGTGAPEDVSGGRCIEGAPDYAGGTPAGVGGGGACVGGGRE</sequence>
<feature type="region of interest" description="Disordered" evidence="1">
    <location>
        <begin position="83"/>
        <end position="131"/>
    </location>
</feature>
<organism evidence="2 3">
    <name type="scientific">Punica granatum</name>
    <name type="common">Pomegranate</name>
    <dbReference type="NCBI Taxonomy" id="22663"/>
    <lineage>
        <taxon>Eukaryota</taxon>
        <taxon>Viridiplantae</taxon>
        <taxon>Streptophyta</taxon>
        <taxon>Embryophyta</taxon>
        <taxon>Tracheophyta</taxon>
        <taxon>Spermatophyta</taxon>
        <taxon>Magnoliopsida</taxon>
        <taxon>eudicotyledons</taxon>
        <taxon>Gunneridae</taxon>
        <taxon>Pentapetalae</taxon>
        <taxon>rosids</taxon>
        <taxon>malvids</taxon>
        <taxon>Myrtales</taxon>
        <taxon>Lythraceae</taxon>
        <taxon>Punica</taxon>
    </lineage>
</organism>
<dbReference type="Proteomes" id="UP000233551">
    <property type="component" value="Unassembled WGS sequence"/>
</dbReference>
<proteinExistence type="predicted"/>
<gene>
    <name evidence="2" type="ORF">CRG98_006190</name>
</gene>
<name>A0A2I0KYL6_PUNGR</name>
<reference evidence="2 3" key="1">
    <citation type="submission" date="2017-11" db="EMBL/GenBank/DDBJ databases">
        <title>De-novo sequencing of pomegranate (Punica granatum L.) genome.</title>
        <authorList>
            <person name="Akparov Z."/>
            <person name="Amiraslanov A."/>
            <person name="Hajiyeva S."/>
            <person name="Abbasov M."/>
            <person name="Kaur K."/>
            <person name="Hamwieh A."/>
            <person name="Solovyev V."/>
            <person name="Salamov A."/>
            <person name="Braich B."/>
            <person name="Kosarev P."/>
            <person name="Mahmoud A."/>
            <person name="Hajiyev E."/>
            <person name="Babayeva S."/>
            <person name="Izzatullayeva V."/>
            <person name="Mammadov A."/>
            <person name="Mammadov A."/>
            <person name="Sharifova S."/>
            <person name="Ojaghi J."/>
            <person name="Eynullazada K."/>
            <person name="Bayramov B."/>
            <person name="Abdulazimova A."/>
            <person name="Shahmuradov I."/>
        </authorList>
    </citation>
    <scope>NUCLEOTIDE SEQUENCE [LARGE SCALE GENOMIC DNA]</scope>
    <source>
        <strain evidence="3">cv. AG2017</strain>
        <tissue evidence="2">Leaf</tissue>
    </source>
</reference>
<evidence type="ECO:0000313" key="3">
    <source>
        <dbReference type="Proteomes" id="UP000233551"/>
    </source>
</evidence>
<accession>A0A2I0KYL6</accession>
<feature type="compositionally biased region" description="Gly residues" evidence="1">
    <location>
        <begin position="115"/>
        <end position="131"/>
    </location>
</feature>
<evidence type="ECO:0000313" key="2">
    <source>
        <dbReference type="EMBL" id="PKI73420.1"/>
    </source>
</evidence>
<comment type="caution">
    <text evidence="2">The sequence shown here is derived from an EMBL/GenBank/DDBJ whole genome shotgun (WGS) entry which is preliminary data.</text>
</comment>
<evidence type="ECO:0000256" key="1">
    <source>
        <dbReference type="SAM" id="MobiDB-lite"/>
    </source>
</evidence>